<dbReference type="Pfam" id="PF20040">
    <property type="entry name" value="DUF6442"/>
    <property type="match status" value="1"/>
</dbReference>
<keyword evidence="1" id="KW-1133">Transmembrane helix</keyword>
<feature type="transmembrane region" description="Helical" evidence="1">
    <location>
        <begin position="50"/>
        <end position="69"/>
    </location>
</feature>
<sequence>MSKSRKENKDRDLYEIEVQLHAGSIGSTTGIILATLLFVTQILIGEGFDFGLYAVIISISAAGFIFKAFRMRRKRDIVLATIYGLATIILTVAHILKLIKDYGMIG</sequence>
<keyword evidence="1" id="KW-0472">Membrane</keyword>
<gene>
    <name evidence="2" type="ORF">J2S11_004271</name>
</gene>
<organism evidence="2 3">
    <name type="scientific">Caldalkalibacillus horti</name>
    <dbReference type="NCBI Taxonomy" id="77523"/>
    <lineage>
        <taxon>Bacteria</taxon>
        <taxon>Bacillati</taxon>
        <taxon>Bacillota</taxon>
        <taxon>Bacilli</taxon>
        <taxon>Bacillales</taxon>
        <taxon>Bacillaceae</taxon>
        <taxon>Caldalkalibacillus</taxon>
    </lineage>
</organism>
<keyword evidence="3" id="KW-1185">Reference proteome</keyword>
<dbReference type="EMBL" id="JAUSTY010000027">
    <property type="protein sequence ID" value="MDQ0168309.1"/>
    <property type="molecule type" value="Genomic_DNA"/>
</dbReference>
<evidence type="ECO:0000313" key="2">
    <source>
        <dbReference type="EMBL" id="MDQ0168309.1"/>
    </source>
</evidence>
<dbReference type="InterPro" id="IPR045620">
    <property type="entry name" value="DUF6442"/>
</dbReference>
<reference evidence="2 3" key="1">
    <citation type="submission" date="2023-07" db="EMBL/GenBank/DDBJ databases">
        <title>Genomic Encyclopedia of Type Strains, Phase IV (KMG-IV): sequencing the most valuable type-strain genomes for metagenomic binning, comparative biology and taxonomic classification.</title>
        <authorList>
            <person name="Goeker M."/>
        </authorList>
    </citation>
    <scope>NUCLEOTIDE SEQUENCE [LARGE SCALE GENOMIC DNA]</scope>
    <source>
        <strain evidence="2 3">DSM 12751</strain>
    </source>
</reference>
<feature type="transmembrane region" description="Helical" evidence="1">
    <location>
        <begin position="20"/>
        <end position="44"/>
    </location>
</feature>
<dbReference type="Proteomes" id="UP001235840">
    <property type="component" value="Unassembled WGS sequence"/>
</dbReference>
<keyword evidence="1" id="KW-0812">Transmembrane</keyword>
<protein>
    <submittedName>
        <fullName evidence="2">Uncharacterized protein</fullName>
    </submittedName>
</protein>
<feature type="transmembrane region" description="Helical" evidence="1">
    <location>
        <begin position="76"/>
        <end position="96"/>
    </location>
</feature>
<name>A0ABT9W4Y2_9BACI</name>
<comment type="caution">
    <text evidence="2">The sequence shown here is derived from an EMBL/GenBank/DDBJ whole genome shotgun (WGS) entry which is preliminary data.</text>
</comment>
<accession>A0ABT9W4Y2</accession>
<proteinExistence type="predicted"/>
<evidence type="ECO:0000313" key="3">
    <source>
        <dbReference type="Proteomes" id="UP001235840"/>
    </source>
</evidence>
<evidence type="ECO:0000256" key="1">
    <source>
        <dbReference type="SAM" id="Phobius"/>
    </source>
</evidence>